<dbReference type="GO" id="GO:0009317">
    <property type="term" value="C:acetyl-CoA carboxylase complex"/>
    <property type="evidence" value="ECO:0007669"/>
    <property type="project" value="InterPro"/>
</dbReference>
<dbReference type="CDD" id="cd06850">
    <property type="entry name" value="biotinyl_domain"/>
    <property type="match status" value="1"/>
</dbReference>
<sequence>MITPKDQSSRKVKVNSTKKITELYNFMLDQNIGEIELKDKDFYVKVKRRTKKSIKPSVSQDSTRTHVVDTAPKGIPVKSPLNGIFYRAASPQSASFVEEGNVVEQGVVLCIVEAMKVMNEIRAERKYKILKILVENGKSVNADQNMFLVEPA</sequence>
<dbReference type="PRINTS" id="PR01071">
    <property type="entry name" value="ACOABIOTINCC"/>
</dbReference>
<dbReference type="AlphaFoldDB" id="X1LNL5"/>
<dbReference type="InterPro" id="IPR000089">
    <property type="entry name" value="Biotin_lipoyl"/>
</dbReference>
<keyword evidence="2" id="KW-0092">Biotin</keyword>
<dbReference type="PROSITE" id="PS50968">
    <property type="entry name" value="BIOTINYL_LIPOYL"/>
    <property type="match status" value="1"/>
</dbReference>
<dbReference type="Gene3D" id="2.40.50.100">
    <property type="match status" value="1"/>
</dbReference>
<dbReference type="SUPFAM" id="SSF51230">
    <property type="entry name" value="Single hybrid motif"/>
    <property type="match status" value="1"/>
</dbReference>
<name>X1LNL5_9ZZZZ</name>
<dbReference type="InterPro" id="IPR001249">
    <property type="entry name" value="AcCoA_biotinCC"/>
</dbReference>
<feature type="domain" description="Lipoyl-binding" evidence="3">
    <location>
        <begin position="74"/>
        <end position="150"/>
    </location>
</feature>
<evidence type="ECO:0000313" key="4">
    <source>
        <dbReference type="EMBL" id="GAI20688.1"/>
    </source>
</evidence>
<evidence type="ECO:0000256" key="2">
    <source>
        <dbReference type="ARBA" id="ARBA00023267"/>
    </source>
</evidence>
<proteinExistence type="predicted"/>
<dbReference type="GO" id="GO:0006633">
    <property type="term" value="P:fatty acid biosynthetic process"/>
    <property type="evidence" value="ECO:0007669"/>
    <property type="project" value="InterPro"/>
</dbReference>
<comment type="caution">
    <text evidence="4">The sequence shown here is derived from an EMBL/GenBank/DDBJ whole genome shotgun (WGS) entry which is preliminary data.</text>
</comment>
<dbReference type="InterPro" id="IPR050709">
    <property type="entry name" value="Biotin_Carboxyl_Carrier/Decarb"/>
</dbReference>
<dbReference type="EMBL" id="BARV01014573">
    <property type="protein sequence ID" value="GAI20688.1"/>
    <property type="molecule type" value="Genomic_DNA"/>
</dbReference>
<dbReference type="PANTHER" id="PTHR45266:SF3">
    <property type="entry name" value="OXALOACETATE DECARBOXYLASE ALPHA CHAIN"/>
    <property type="match status" value="1"/>
</dbReference>
<evidence type="ECO:0000259" key="3">
    <source>
        <dbReference type="PROSITE" id="PS50968"/>
    </source>
</evidence>
<organism evidence="4">
    <name type="scientific">marine sediment metagenome</name>
    <dbReference type="NCBI Taxonomy" id="412755"/>
    <lineage>
        <taxon>unclassified sequences</taxon>
        <taxon>metagenomes</taxon>
        <taxon>ecological metagenomes</taxon>
    </lineage>
</organism>
<protein>
    <recommendedName>
        <fullName evidence="1">Biotin carboxyl carrier protein of acetyl-CoA carboxylase</fullName>
    </recommendedName>
</protein>
<dbReference type="Pfam" id="PF00364">
    <property type="entry name" value="Biotin_lipoyl"/>
    <property type="match status" value="1"/>
</dbReference>
<dbReference type="PANTHER" id="PTHR45266">
    <property type="entry name" value="OXALOACETATE DECARBOXYLASE ALPHA CHAIN"/>
    <property type="match status" value="1"/>
</dbReference>
<evidence type="ECO:0000256" key="1">
    <source>
        <dbReference type="ARBA" id="ARBA00017562"/>
    </source>
</evidence>
<dbReference type="InterPro" id="IPR011053">
    <property type="entry name" value="Single_hybrid_motif"/>
</dbReference>
<reference evidence="4" key="1">
    <citation type="journal article" date="2014" name="Front. Microbiol.">
        <title>High frequency of phylogenetically diverse reductive dehalogenase-homologous genes in deep subseafloor sedimentary metagenomes.</title>
        <authorList>
            <person name="Kawai M."/>
            <person name="Futagami T."/>
            <person name="Toyoda A."/>
            <person name="Takaki Y."/>
            <person name="Nishi S."/>
            <person name="Hori S."/>
            <person name="Arai W."/>
            <person name="Tsubouchi T."/>
            <person name="Morono Y."/>
            <person name="Uchiyama I."/>
            <person name="Ito T."/>
            <person name="Fujiyama A."/>
            <person name="Inagaki F."/>
            <person name="Takami H."/>
        </authorList>
    </citation>
    <scope>NUCLEOTIDE SEQUENCE</scope>
    <source>
        <strain evidence="4">Expedition CK06-06</strain>
    </source>
</reference>
<dbReference type="GO" id="GO:0003989">
    <property type="term" value="F:acetyl-CoA carboxylase activity"/>
    <property type="evidence" value="ECO:0007669"/>
    <property type="project" value="InterPro"/>
</dbReference>
<gene>
    <name evidence="4" type="ORF">S06H3_25322</name>
</gene>
<accession>X1LNL5</accession>